<keyword evidence="2" id="KW-0067">ATP-binding</keyword>
<dbReference type="InterPro" id="IPR025944">
    <property type="entry name" value="Sigma_54_int_dom_CS"/>
</dbReference>
<dbReference type="GO" id="GO:0043565">
    <property type="term" value="F:sequence-specific DNA binding"/>
    <property type="evidence" value="ECO:0007669"/>
    <property type="project" value="InterPro"/>
</dbReference>
<dbReference type="InterPro" id="IPR003593">
    <property type="entry name" value="AAA+_ATPase"/>
</dbReference>
<organism evidence="6 7">
    <name type="scientific">Zobellella endophytica</name>
    <dbReference type="NCBI Taxonomy" id="2116700"/>
    <lineage>
        <taxon>Bacteria</taxon>
        <taxon>Pseudomonadati</taxon>
        <taxon>Pseudomonadota</taxon>
        <taxon>Gammaproteobacteria</taxon>
        <taxon>Aeromonadales</taxon>
        <taxon>Aeromonadaceae</taxon>
        <taxon>Zobellella</taxon>
    </lineage>
</organism>
<dbReference type="Pfam" id="PF20161">
    <property type="entry name" value="VpsR"/>
    <property type="match status" value="1"/>
</dbReference>
<dbReference type="PANTHER" id="PTHR32071:SF120">
    <property type="entry name" value="TRANSCRIPTIONAL REGULATOR-RELATED"/>
    <property type="match status" value="1"/>
</dbReference>
<dbReference type="Gene3D" id="3.40.50.300">
    <property type="entry name" value="P-loop containing nucleotide triphosphate hydrolases"/>
    <property type="match status" value="1"/>
</dbReference>
<reference evidence="6 7" key="1">
    <citation type="submission" date="2018-03" db="EMBL/GenBank/DDBJ databases">
        <title>The draft genome of Zobellella sp. 59N8.</title>
        <authorList>
            <person name="Liu L."/>
            <person name="Li L."/>
            <person name="Zhang X."/>
            <person name="Liang L."/>
            <person name="Wang T."/>
        </authorList>
    </citation>
    <scope>NUCLEOTIDE SEQUENCE [LARGE SCALE GENOMIC DNA]</scope>
    <source>
        <strain evidence="6 7">59N8</strain>
    </source>
</reference>
<dbReference type="Gene3D" id="1.10.8.60">
    <property type="match status" value="1"/>
</dbReference>
<proteinExistence type="predicted"/>
<comment type="caution">
    <text evidence="6">The sequence shown here is derived from an EMBL/GenBank/DDBJ whole genome shotgun (WGS) entry which is preliminary data.</text>
</comment>
<evidence type="ECO:0000256" key="2">
    <source>
        <dbReference type="ARBA" id="ARBA00022840"/>
    </source>
</evidence>
<dbReference type="InterPro" id="IPR009057">
    <property type="entry name" value="Homeodomain-like_sf"/>
</dbReference>
<dbReference type="SUPFAM" id="SSF52540">
    <property type="entry name" value="P-loop containing nucleoside triphosphate hydrolases"/>
    <property type="match status" value="1"/>
</dbReference>
<dbReference type="Pfam" id="PF02954">
    <property type="entry name" value="HTH_8"/>
    <property type="match status" value="1"/>
</dbReference>
<dbReference type="InterPro" id="IPR002197">
    <property type="entry name" value="HTH_Fis"/>
</dbReference>
<dbReference type="InterPro" id="IPR058031">
    <property type="entry name" value="AAA_lid_NorR"/>
</dbReference>
<dbReference type="FunFam" id="3.40.50.300:FF:000006">
    <property type="entry name" value="DNA-binding transcriptional regulator NtrC"/>
    <property type="match status" value="1"/>
</dbReference>
<name>A0A2P7QWM6_9GAMM</name>
<gene>
    <name evidence="6" type="ORF">C7H85_17275</name>
</gene>
<keyword evidence="1" id="KW-0547">Nucleotide-binding</keyword>
<sequence>MNSMATDTADLCVCHRDMATANKIKDMASNIVHITDLKEFIGHPGRNKIGLLLLNLDLDTKEELIESIKQRQPQLLLVALVSKDMLENPEIRFLLKNYFHDFHTYPLDYPRLRHLLGHGLGMARLHVPNHAGRSPSTANTIMGESACVEHLRQQILRLSECHLPVLITGESGTGKELVAQTLHRNSPRAARPFIAVNCGALPRQLIQSELFGHEKGAFTGATHRKIGKLEAADKGVLFLDEIGDLPLEEQVNLLRFLQEKTIERVGSHQPICLDVRIVAATHVNLEDAIKEGRFREDLYFRLNVVRLKVPPLRARGRDIQLLAHAFLIASRQSRVLGFAPDAERAMLTHGWPGNVRELMNRVQSAAVMCPGRYIRAADLELGQSSSASPDCLREIKELAEREALAKAICQSQGKMSYVAEQLKISRATLYRLLDKHSLL</sequence>
<dbReference type="Gene3D" id="1.10.10.60">
    <property type="entry name" value="Homeodomain-like"/>
    <property type="match status" value="1"/>
</dbReference>
<dbReference type="PROSITE" id="PS50045">
    <property type="entry name" value="SIGMA54_INTERACT_4"/>
    <property type="match status" value="1"/>
</dbReference>
<dbReference type="OrthoDB" id="9804019at2"/>
<dbReference type="CDD" id="cd00009">
    <property type="entry name" value="AAA"/>
    <property type="match status" value="1"/>
</dbReference>
<evidence type="ECO:0000313" key="7">
    <source>
        <dbReference type="Proteomes" id="UP000240243"/>
    </source>
</evidence>
<dbReference type="PANTHER" id="PTHR32071">
    <property type="entry name" value="TRANSCRIPTIONAL REGULATORY PROTEIN"/>
    <property type="match status" value="1"/>
</dbReference>
<dbReference type="InterPro" id="IPR025662">
    <property type="entry name" value="Sigma_54_int_dom_ATP-bd_1"/>
</dbReference>
<evidence type="ECO:0000256" key="3">
    <source>
        <dbReference type="ARBA" id="ARBA00023015"/>
    </source>
</evidence>
<evidence type="ECO:0000259" key="5">
    <source>
        <dbReference type="PROSITE" id="PS50045"/>
    </source>
</evidence>
<dbReference type="PROSITE" id="PS00688">
    <property type="entry name" value="SIGMA54_INTERACT_3"/>
    <property type="match status" value="1"/>
</dbReference>
<dbReference type="Pfam" id="PF25601">
    <property type="entry name" value="AAA_lid_14"/>
    <property type="match status" value="1"/>
</dbReference>
<dbReference type="PROSITE" id="PS00675">
    <property type="entry name" value="SIGMA54_INTERACT_1"/>
    <property type="match status" value="1"/>
</dbReference>
<evidence type="ECO:0000256" key="1">
    <source>
        <dbReference type="ARBA" id="ARBA00022741"/>
    </source>
</evidence>
<dbReference type="SUPFAM" id="SSF46689">
    <property type="entry name" value="Homeodomain-like"/>
    <property type="match status" value="1"/>
</dbReference>
<protein>
    <submittedName>
        <fullName evidence="6">Sigma-54-dependent Fis family transcriptional regulator</fullName>
    </submittedName>
</protein>
<dbReference type="Pfam" id="PF00158">
    <property type="entry name" value="Sigma54_activat"/>
    <property type="match status" value="1"/>
</dbReference>
<dbReference type="GO" id="GO:0006355">
    <property type="term" value="P:regulation of DNA-templated transcription"/>
    <property type="evidence" value="ECO:0007669"/>
    <property type="project" value="InterPro"/>
</dbReference>
<dbReference type="GO" id="GO:0005524">
    <property type="term" value="F:ATP binding"/>
    <property type="evidence" value="ECO:0007669"/>
    <property type="project" value="UniProtKB-KW"/>
</dbReference>
<dbReference type="Proteomes" id="UP000240243">
    <property type="component" value="Unassembled WGS sequence"/>
</dbReference>
<keyword evidence="7" id="KW-1185">Reference proteome</keyword>
<dbReference type="SMART" id="SM00382">
    <property type="entry name" value="AAA"/>
    <property type="match status" value="1"/>
</dbReference>
<dbReference type="AlphaFoldDB" id="A0A2P7QWM6"/>
<dbReference type="EMBL" id="PXYG01000010">
    <property type="protein sequence ID" value="PSJ42362.1"/>
    <property type="molecule type" value="Genomic_DNA"/>
</dbReference>
<dbReference type="InterPro" id="IPR027417">
    <property type="entry name" value="P-loop_NTPase"/>
</dbReference>
<keyword evidence="4" id="KW-0804">Transcription</keyword>
<dbReference type="InterPro" id="IPR045343">
    <property type="entry name" value="VpsR"/>
</dbReference>
<accession>A0A2P7QWM6</accession>
<evidence type="ECO:0000313" key="6">
    <source>
        <dbReference type="EMBL" id="PSJ42362.1"/>
    </source>
</evidence>
<keyword evidence="3" id="KW-0805">Transcription regulation</keyword>
<dbReference type="RefSeq" id="WP_106730957.1">
    <property type="nucleotide sequence ID" value="NZ_PXYG01000010.1"/>
</dbReference>
<dbReference type="InterPro" id="IPR002078">
    <property type="entry name" value="Sigma_54_int"/>
</dbReference>
<evidence type="ECO:0000256" key="4">
    <source>
        <dbReference type="ARBA" id="ARBA00023163"/>
    </source>
</evidence>
<feature type="domain" description="Sigma-54 factor interaction" evidence="5">
    <location>
        <begin position="141"/>
        <end position="367"/>
    </location>
</feature>